<evidence type="ECO:0000313" key="2">
    <source>
        <dbReference type="Proteomes" id="UP000325161"/>
    </source>
</evidence>
<dbReference type="RefSeq" id="WP_148813708.1">
    <property type="nucleotide sequence ID" value="NZ_CP043046.1"/>
</dbReference>
<protein>
    <submittedName>
        <fullName evidence="1">Type II toxin-antitoxin system MqsR family toxin</fullName>
    </submittedName>
</protein>
<dbReference type="GO" id="GO:0017148">
    <property type="term" value="P:negative regulation of translation"/>
    <property type="evidence" value="ECO:0007669"/>
    <property type="project" value="InterPro"/>
</dbReference>
<evidence type="ECO:0000313" key="1">
    <source>
        <dbReference type="EMBL" id="QEI05466.1"/>
    </source>
</evidence>
<organism evidence="1 2">
    <name type="scientific">Pigmentiphaga aceris</name>
    <dbReference type="NCBI Taxonomy" id="1940612"/>
    <lineage>
        <taxon>Bacteria</taxon>
        <taxon>Pseudomonadati</taxon>
        <taxon>Pseudomonadota</taxon>
        <taxon>Betaproteobacteria</taxon>
        <taxon>Burkholderiales</taxon>
        <taxon>Alcaligenaceae</taxon>
        <taxon>Pigmentiphaga</taxon>
    </lineage>
</organism>
<dbReference type="GO" id="GO:0009372">
    <property type="term" value="P:quorum sensing"/>
    <property type="evidence" value="ECO:0007669"/>
    <property type="project" value="InterPro"/>
</dbReference>
<dbReference type="Pfam" id="PF15723">
    <property type="entry name" value="MqsR_toxin"/>
    <property type="match status" value="1"/>
</dbReference>
<dbReference type="EMBL" id="CP043046">
    <property type="protein sequence ID" value="QEI05466.1"/>
    <property type="molecule type" value="Genomic_DNA"/>
</dbReference>
<keyword evidence="2" id="KW-1185">Reference proteome</keyword>
<reference evidence="1 2" key="1">
    <citation type="submission" date="2019-08" db="EMBL/GenBank/DDBJ databases">
        <title>Amphibian skin-associated Pigmentiphaga: genome sequence and occurrence across geography and hosts.</title>
        <authorList>
            <person name="Bletz M.C."/>
            <person name="Bunk B."/>
            <person name="Sproeer C."/>
            <person name="Biwer P."/>
            <person name="Reiter S."/>
            <person name="Rabemananjara F.C.E."/>
            <person name="Schulz S."/>
            <person name="Overmann J."/>
            <person name="Vences M."/>
        </authorList>
    </citation>
    <scope>NUCLEOTIDE SEQUENCE [LARGE SCALE GENOMIC DNA]</scope>
    <source>
        <strain evidence="1 2">Mada1488</strain>
    </source>
</reference>
<dbReference type="AlphaFoldDB" id="A0A5C0AUT1"/>
<dbReference type="InterPro" id="IPR031451">
    <property type="entry name" value="MqsR_toxin"/>
</dbReference>
<sequence>MIATPTYDLQQIKALIRVQGPRAFTSMAIACGRRELTMTVQEMIDMILARNDITCYKTMPSQTHPDQMQDVYHWPTPFGQIAYVKFSLGVQGKVVVSFKEK</sequence>
<dbReference type="GO" id="GO:0044010">
    <property type="term" value="P:single-species biofilm formation"/>
    <property type="evidence" value="ECO:0007669"/>
    <property type="project" value="InterPro"/>
</dbReference>
<dbReference type="Proteomes" id="UP000325161">
    <property type="component" value="Chromosome"/>
</dbReference>
<proteinExistence type="predicted"/>
<dbReference type="OrthoDB" id="8611934at2"/>
<name>A0A5C0AUT1_9BURK</name>
<dbReference type="KEGG" id="pacr:FXN63_06130"/>
<gene>
    <name evidence="1" type="ORF">FXN63_06130</name>
</gene>
<dbReference type="InterPro" id="IPR038493">
    <property type="entry name" value="MqsR_sf"/>
</dbReference>
<accession>A0A5C0AUT1</accession>
<dbReference type="Gene3D" id="3.30.2310.40">
    <property type="match status" value="1"/>
</dbReference>